<dbReference type="EMBL" id="BART01033276">
    <property type="protein sequence ID" value="GAH06240.1"/>
    <property type="molecule type" value="Genomic_DNA"/>
</dbReference>
<evidence type="ECO:0000256" key="2">
    <source>
        <dbReference type="ARBA" id="ARBA00022741"/>
    </source>
</evidence>
<keyword evidence="2" id="KW-0547">Nucleotide-binding</keyword>
<reference evidence="5" key="1">
    <citation type="journal article" date="2014" name="Front. Microbiol.">
        <title>High frequency of phylogenetically diverse reductive dehalogenase-homologous genes in deep subseafloor sedimentary metagenomes.</title>
        <authorList>
            <person name="Kawai M."/>
            <person name="Futagami T."/>
            <person name="Toyoda A."/>
            <person name="Takaki Y."/>
            <person name="Nishi S."/>
            <person name="Hori S."/>
            <person name="Arai W."/>
            <person name="Tsubouchi T."/>
            <person name="Morono Y."/>
            <person name="Uchiyama I."/>
            <person name="Ito T."/>
            <person name="Fujiyama A."/>
            <person name="Inagaki F."/>
            <person name="Takami H."/>
        </authorList>
    </citation>
    <scope>NUCLEOTIDE SEQUENCE</scope>
    <source>
        <strain evidence="5">Expedition CK06-06</strain>
    </source>
</reference>
<dbReference type="Gene3D" id="3.40.50.300">
    <property type="entry name" value="P-loop containing nucleotide triphosphate hydrolases"/>
    <property type="match status" value="1"/>
</dbReference>
<dbReference type="SUPFAM" id="SSF52540">
    <property type="entry name" value="P-loop containing nucleoside triphosphate hydrolases"/>
    <property type="match status" value="1"/>
</dbReference>
<comment type="caution">
    <text evidence="5">The sequence shown here is derived from an EMBL/GenBank/DDBJ whole genome shotgun (WGS) entry which is preliminary data.</text>
</comment>
<proteinExistence type="inferred from homology"/>
<accession>X1DD41</accession>
<dbReference type="InterPro" id="IPR004130">
    <property type="entry name" value="Gpn"/>
</dbReference>
<organism evidence="5">
    <name type="scientific">marine sediment metagenome</name>
    <dbReference type="NCBI Taxonomy" id="412755"/>
    <lineage>
        <taxon>unclassified sequences</taxon>
        <taxon>metagenomes</taxon>
        <taxon>ecological metagenomes</taxon>
    </lineage>
</organism>
<gene>
    <name evidence="5" type="ORF">S01H4_57251</name>
</gene>
<protein>
    <recommendedName>
        <fullName evidence="6">G domain-containing protein</fullName>
    </recommendedName>
</protein>
<dbReference type="GO" id="GO:0005525">
    <property type="term" value="F:GTP binding"/>
    <property type="evidence" value="ECO:0007669"/>
    <property type="project" value="UniProtKB-KW"/>
</dbReference>
<keyword evidence="3" id="KW-0378">Hydrolase</keyword>
<dbReference type="InterPro" id="IPR027417">
    <property type="entry name" value="P-loop_NTPase"/>
</dbReference>
<evidence type="ECO:0008006" key="6">
    <source>
        <dbReference type="Google" id="ProtNLM"/>
    </source>
</evidence>
<feature type="non-terminal residue" evidence="5">
    <location>
        <position position="140"/>
    </location>
</feature>
<evidence type="ECO:0000256" key="3">
    <source>
        <dbReference type="ARBA" id="ARBA00022801"/>
    </source>
</evidence>
<dbReference type="GO" id="GO:0016787">
    <property type="term" value="F:hydrolase activity"/>
    <property type="evidence" value="ECO:0007669"/>
    <property type="project" value="UniProtKB-KW"/>
</dbReference>
<evidence type="ECO:0000256" key="1">
    <source>
        <dbReference type="ARBA" id="ARBA00005290"/>
    </source>
</evidence>
<keyword evidence="4" id="KW-0342">GTP-binding</keyword>
<name>X1DD41_9ZZZZ</name>
<dbReference type="Pfam" id="PF03029">
    <property type="entry name" value="ATP_bind_1"/>
    <property type="match status" value="1"/>
</dbReference>
<dbReference type="AlphaFoldDB" id="X1DD41"/>
<evidence type="ECO:0000256" key="4">
    <source>
        <dbReference type="ARBA" id="ARBA00023134"/>
    </source>
</evidence>
<evidence type="ECO:0000313" key="5">
    <source>
        <dbReference type="EMBL" id="GAH06240.1"/>
    </source>
</evidence>
<sequence>MPSPPAAKTTLGVFIAHFFAFSVNSGDPLAFRASGPYIANELTKEPKAIVYLFDAVFSFNPLNYVSNMFLSTAVYNRFFFPQLHVLSKCDLLPPEEANRIVEWSADPEALEVVIDEKLSGTRRLLSIDMMHAIYRLGLQF</sequence>
<comment type="similarity">
    <text evidence="1">Belongs to the GPN-loop GTPase family.</text>
</comment>